<comment type="caution">
    <text evidence="2">The sequence shown here is derived from an EMBL/GenBank/DDBJ whole genome shotgun (WGS) entry which is preliminary data.</text>
</comment>
<evidence type="ECO:0000313" key="3">
    <source>
        <dbReference type="Proteomes" id="UP001066276"/>
    </source>
</evidence>
<reference evidence="2" key="1">
    <citation type="journal article" date="2022" name="bioRxiv">
        <title>Sequencing and chromosome-scale assembly of the giantPleurodeles waltlgenome.</title>
        <authorList>
            <person name="Brown T."/>
            <person name="Elewa A."/>
            <person name="Iarovenko S."/>
            <person name="Subramanian E."/>
            <person name="Araus A.J."/>
            <person name="Petzold A."/>
            <person name="Susuki M."/>
            <person name="Suzuki K.-i.T."/>
            <person name="Hayashi T."/>
            <person name="Toyoda A."/>
            <person name="Oliveira C."/>
            <person name="Osipova E."/>
            <person name="Leigh N.D."/>
            <person name="Simon A."/>
            <person name="Yun M.H."/>
        </authorList>
    </citation>
    <scope>NUCLEOTIDE SEQUENCE</scope>
    <source>
        <strain evidence="2">20211129_DDA</strain>
        <tissue evidence="2">Liver</tissue>
    </source>
</reference>
<gene>
    <name evidence="2" type="ORF">NDU88_004927</name>
</gene>
<dbReference type="AlphaFoldDB" id="A0AAV7TVN5"/>
<proteinExistence type="predicted"/>
<feature type="compositionally biased region" description="Basic and acidic residues" evidence="1">
    <location>
        <begin position="25"/>
        <end position="44"/>
    </location>
</feature>
<keyword evidence="3" id="KW-1185">Reference proteome</keyword>
<feature type="region of interest" description="Disordered" evidence="1">
    <location>
        <begin position="25"/>
        <end position="101"/>
    </location>
</feature>
<accession>A0AAV7TVN5</accession>
<dbReference type="EMBL" id="JANPWB010000006">
    <property type="protein sequence ID" value="KAJ1179693.1"/>
    <property type="molecule type" value="Genomic_DNA"/>
</dbReference>
<evidence type="ECO:0000256" key="1">
    <source>
        <dbReference type="SAM" id="MobiDB-lite"/>
    </source>
</evidence>
<feature type="compositionally biased region" description="Low complexity" evidence="1">
    <location>
        <begin position="66"/>
        <end position="80"/>
    </location>
</feature>
<sequence length="101" mass="11221">MDDTTATLRTEVLQYVSAKLTVGDKKTETEKNLKPPDWAKDGGDKFYSLTEEPDLTSSEHNLSEFGSSISSKTGNISSSNEPTVRQQQRHRKCTKVWSGPS</sequence>
<dbReference type="Proteomes" id="UP001066276">
    <property type="component" value="Chromosome 3_2"/>
</dbReference>
<protein>
    <submittedName>
        <fullName evidence="2">Uncharacterized protein</fullName>
    </submittedName>
</protein>
<name>A0AAV7TVN5_PLEWA</name>
<organism evidence="2 3">
    <name type="scientific">Pleurodeles waltl</name>
    <name type="common">Iberian ribbed newt</name>
    <dbReference type="NCBI Taxonomy" id="8319"/>
    <lineage>
        <taxon>Eukaryota</taxon>
        <taxon>Metazoa</taxon>
        <taxon>Chordata</taxon>
        <taxon>Craniata</taxon>
        <taxon>Vertebrata</taxon>
        <taxon>Euteleostomi</taxon>
        <taxon>Amphibia</taxon>
        <taxon>Batrachia</taxon>
        <taxon>Caudata</taxon>
        <taxon>Salamandroidea</taxon>
        <taxon>Salamandridae</taxon>
        <taxon>Pleurodelinae</taxon>
        <taxon>Pleurodeles</taxon>
    </lineage>
</organism>
<evidence type="ECO:0000313" key="2">
    <source>
        <dbReference type="EMBL" id="KAJ1179693.1"/>
    </source>
</evidence>